<name>A0ABQ7EWE6_BRACR</name>
<comment type="caution">
    <text evidence="1">The sequence shown here is derived from an EMBL/GenBank/DDBJ whole genome shotgun (WGS) entry which is preliminary data.</text>
</comment>
<sequence>MCGMWVQGKVIVHSILSWQHSSDEMPETSGAFHHQPPFVIVSSEDHHRHDHLTGGGSEILAAPEPLSTLVMADLTERWRRNDLNWSCGV</sequence>
<reference evidence="1 2" key="1">
    <citation type="journal article" date="2020" name="BMC Genomics">
        <title>Intraspecific diversification of the crop wild relative Brassica cretica Lam. using demographic model selection.</title>
        <authorList>
            <person name="Kioukis A."/>
            <person name="Michalopoulou V.A."/>
            <person name="Briers L."/>
            <person name="Pirintsos S."/>
            <person name="Studholme D.J."/>
            <person name="Pavlidis P."/>
            <person name="Sarris P.F."/>
        </authorList>
    </citation>
    <scope>NUCLEOTIDE SEQUENCE [LARGE SCALE GENOMIC DNA]</scope>
    <source>
        <strain evidence="2">cv. PFS-1207/04</strain>
    </source>
</reference>
<evidence type="ECO:0000313" key="2">
    <source>
        <dbReference type="Proteomes" id="UP000266723"/>
    </source>
</evidence>
<keyword evidence="2" id="KW-1185">Reference proteome</keyword>
<evidence type="ECO:0000313" key="1">
    <source>
        <dbReference type="EMBL" id="KAF3607265.1"/>
    </source>
</evidence>
<organism evidence="1 2">
    <name type="scientific">Brassica cretica</name>
    <name type="common">Mustard</name>
    <dbReference type="NCBI Taxonomy" id="69181"/>
    <lineage>
        <taxon>Eukaryota</taxon>
        <taxon>Viridiplantae</taxon>
        <taxon>Streptophyta</taxon>
        <taxon>Embryophyta</taxon>
        <taxon>Tracheophyta</taxon>
        <taxon>Spermatophyta</taxon>
        <taxon>Magnoliopsida</taxon>
        <taxon>eudicotyledons</taxon>
        <taxon>Gunneridae</taxon>
        <taxon>Pentapetalae</taxon>
        <taxon>rosids</taxon>
        <taxon>malvids</taxon>
        <taxon>Brassicales</taxon>
        <taxon>Brassicaceae</taxon>
        <taxon>Brassiceae</taxon>
        <taxon>Brassica</taxon>
    </lineage>
</organism>
<gene>
    <name evidence="1" type="ORF">DY000_02044207</name>
</gene>
<accession>A0ABQ7EWE6</accession>
<protein>
    <submittedName>
        <fullName evidence="1">Uncharacterized protein</fullName>
    </submittedName>
</protein>
<dbReference type="EMBL" id="QGKV02000297">
    <property type="protein sequence ID" value="KAF3607265.1"/>
    <property type="molecule type" value="Genomic_DNA"/>
</dbReference>
<proteinExistence type="predicted"/>
<dbReference type="Proteomes" id="UP000266723">
    <property type="component" value="Unassembled WGS sequence"/>
</dbReference>